<dbReference type="FunFam" id="3.40.140.10:FF:000025">
    <property type="entry name" value="Riboflavin biosynthesis protein RibD"/>
    <property type="match status" value="1"/>
</dbReference>
<dbReference type="GO" id="GO:0050661">
    <property type="term" value="F:NADP binding"/>
    <property type="evidence" value="ECO:0007669"/>
    <property type="project" value="InterPro"/>
</dbReference>
<dbReference type="PROSITE" id="PS00903">
    <property type="entry name" value="CYT_DCMP_DEAMINASES_1"/>
    <property type="match status" value="1"/>
</dbReference>
<dbReference type="Pfam" id="PF00383">
    <property type="entry name" value="dCMP_cyt_deam_1"/>
    <property type="match status" value="1"/>
</dbReference>
<evidence type="ECO:0000313" key="18">
    <source>
        <dbReference type="EMBL" id="MBS1258633.1"/>
    </source>
</evidence>
<evidence type="ECO:0000256" key="13">
    <source>
        <dbReference type="PIRNR" id="PIRNR006769"/>
    </source>
</evidence>
<feature type="binding site" evidence="15">
    <location>
        <position position="215"/>
    </location>
    <ligand>
        <name>substrate</name>
    </ligand>
</feature>
<dbReference type="GO" id="GO:0008835">
    <property type="term" value="F:diaminohydroxyphosphoribosylaminopyrimidine deaminase activity"/>
    <property type="evidence" value="ECO:0007669"/>
    <property type="project" value="UniProtKB-EC"/>
</dbReference>
<dbReference type="NCBIfam" id="TIGR00326">
    <property type="entry name" value="eubact_ribD"/>
    <property type="match status" value="1"/>
</dbReference>
<dbReference type="GO" id="GO:0008703">
    <property type="term" value="F:5-amino-6-(5-phosphoribosylamino)uracil reductase activity"/>
    <property type="evidence" value="ECO:0007669"/>
    <property type="project" value="UniProtKB-EC"/>
</dbReference>
<comment type="similarity">
    <text evidence="5 13">In the C-terminal section; belongs to the HTP reductase family.</text>
</comment>
<comment type="catalytic activity">
    <reaction evidence="13">
        <text>5-amino-6-(5-phospho-D-ribitylamino)uracil + NADP(+) = 5-amino-6-(5-phospho-D-ribosylamino)uracil + NADPH + H(+)</text>
        <dbReference type="Rhea" id="RHEA:17845"/>
        <dbReference type="ChEBI" id="CHEBI:15378"/>
        <dbReference type="ChEBI" id="CHEBI:57783"/>
        <dbReference type="ChEBI" id="CHEBI:58349"/>
        <dbReference type="ChEBI" id="CHEBI:58421"/>
        <dbReference type="ChEBI" id="CHEBI:58453"/>
        <dbReference type="EC" id="1.1.1.193"/>
    </reaction>
</comment>
<evidence type="ECO:0000256" key="7">
    <source>
        <dbReference type="ARBA" id="ARBA00022723"/>
    </source>
</evidence>
<dbReference type="InterPro" id="IPR004794">
    <property type="entry name" value="Eubact_RibD"/>
</dbReference>
<feature type="binding site" evidence="15">
    <location>
        <position position="212"/>
    </location>
    <ligand>
        <name>substrate</name>
    </ligand>
</feature>
<name>A0A941W3M2_9BACT</name>
<dbReference type="EMBL" id="JAANXD010000071">
    <property type="protein sequence ID" value="MBS1258633.1"/>
    <property type="molecule type" value="Genomic_DNA"/>
</dbReference>
<protein>
    <recommendedName>
        <fullName evidence="13">Riboflavin biosynthesis protein RibD</fullName>
    </recommendedName>
    <domain>
        <recommendedName>
            <fullName evidence="13">Diaminohydroxyphosphoribosylaminopyrimidine deaminase</fullName>
            <shortName evidence="13">DRAP deaminase</shortName>
            <ecNumber evidence="13">3.5.4.26</ecNumber>
        </recommendedName>
        <alternativeName>
            <fullName evidence="13">Riboflavin-specific deaminase</fullName>
        </alternativeName>
    </domain>
    <domain>
        <recommendedName>
            <fullName evidence="13">5-amino-6-(5-phosphoribosylamino)uracil reductase</fullName>
            <ecNumber evidence="13">1.1.1.193</ecNumber>
        </recommendedName>
        <alternativeName>
            <fullName evidence="13">HTP reductase</fullName>
        </alternativeName>
    </domain>
</protein>
<proteinExistence type="inferred from homology"/>
<evidence type="ECO:0000256" key="2">
    <source>
        <dbReference type="ARBA" id="ARBA00004882"/>
    </source>
</evidence>
<comment type="cofactor">
    <cofactor evidence="13 16">
        <name>Zn(2+)</name>
        <dbReference type="ChEBI" id="CHEBI:29105"/>
    </cofactor>
    <text evidence="13 16">Binds 1 zinc ion.</text>
</comment>
<dbReference type="EC" id="3.5.4.26" evidence="13"/>
<evidence type="ECO:0000256" key="16">
    <source>
        <dbReference type="PIRSR" id="PIRSR006769-3"/>
    </source>
</evidence>
<comment type="function">
    <text evidence="1 13">Converts 2,5-diamino-6-(ribosylamino)-4(3h)-pyrimidinone 5'-phosphate into 5-amino-6-(ribosylamino)-2,4(1h,3h)-pyrimidinedione 5'-phosphate.</text>
</comment>
<dbReference type="PANTHER" id="PTHR38011:SF7">
    <property type="entry name" value="2,5-DIAMINO-6-RIBOSYLAMINO-4(3H)-PYRIMIDINONE 5'-PHOSPHATE REDUCTASE"/>
    <property type="match status" value="1"/>
</dbReference>
<dbReference type="PIRSF" id="PIRSF006769">
    <property type="entry name" value="RibD"/>
    <property type="match status" value="1"/>
</dbReference>
<gene>
    <name evidence="18" type="ORF">MAG551_01694</name>
</gene>
<dbReference type="SUPFAM" id="SSF53597">
    <property type="entry name" value="Dihydrofolate reductase-like"/>
    <property type="match status" value="1"/>
</dbReference>
<feature type="binding site" evidence="15">
    <location>
        <position position="208"/>
    </location>
    <ligand>
        <name>NADP(+)</name>
        <dbReference type="ChEBI" id="CHEBI:58349"/>
    </ligand>
</feature>
<feature type="binding site" evidence="15">
    <location>
        <begin position="304"/>
        <end position="310"/>
    </location>
    <ligand>
        <name>NADP(+)</name>
        <dbReference type="ChEBI" id="CHEBI:58349"/>
    </ligand>
</feature>
<feature type="binding site" evidence="15">
    <location>
        <position position="229"/>
    </location>
    <ligand>
        <name>NADP(+)</name>
        <dbReference type="ChEBI" id="CHEBI:58349"/>
    </ligand>
</feature>
<dbReference type="AlphaFoldDB" id="A0A941W3M2"/>
<dbReference type="SUPFAM" id="SSF53927">
    <property type="entry name" value="Cytidine deaminase-like"/>
    <property type="match status" value="1"/>
</dbReference>
<evidence type="ECO:0000256" key="4">
    <source>
        <dbReference type="ARBA" id="ARBA00005259"/>
    </source>
</evidence>
<dbReference type="Gene3D" id="3.40.430.10">
    <property type="entry name" value="Dihydrofolate Reductase, subunit A"/>
    <property type="match status" value="1"/>
</dbReference>
<feature type="binding site" evidence="15">
    <location>
        <position position="176"/>
    </location>
    <ligand>
        <name>substrate</name>
    </ligand>
</feature>
<dbReference type="GO" id="GO:0008270">
    <property type="term" value="F:zinc ion binding"/>
    <property type="evidence" value="ECO:0007669"/>
    <property type="project" value="InterPro"/>
</dbReference>
<dbReference type="PROSITE" id="PS51747">
    <property type="entry name" value="CYT_DCMP_DEAMINASES_2"/>
    <property type="match status" value="1"/>
</dbReference>
<accession>A0A941W3M2</accession>
<dbReference type="EC" id="1.1.1.193" evidence="13"/>
<comment type="pathway">
    <text evidence="2 13">Cofactor biosynthesis; riboflavin biosynthesis; 5-amino-6-(D-ribitylamino)uracil from GTP: step 2/4.</text>
</comment>
<comment type="pathway">
    <text evidence="3 13">Cofactor biosynthesis; riboflavin biosynthesis; 5-amino-6-(D-ribitylamino)uracil from GTP: step 3/4.</text>
</comment>
<dbReference type="InterPro" id="IPR016192">
    <property type="entry name" value="APOBEC/CMP_deaminase_Zn-bd"/>
</dbReference>
<evidence type="ECO:0000256" key="11">
    <source>
        <dbReference type="ARBA" id="ARBA00023002"/>
    </source>
</evidence>
<organism evidence="18 19">
    <name type="scientific">Candidatus Scalindua arabica</name>
    <dbReference type="NCBI Taxonomy" id="1127984"/>
    <lineage>
        <taxon>Bacteria</taxon>
        <taxon>Pseudomonadati</taxon>
        <taxon>Planctomycetota</taxon>
        <taxon>Candidatus Brocadiia</taxon>
        <taxon>Candidatus Brocadiales</taxon>
        <taxon>Candidatus Scalinduaceae</taxon>
        <taxon>Candidatus Scalindua</taxon>
    </lineage>
</organism>
<reference evidence="18" key="1">
    <citation type="journal article" date="2021" name="ISME J.">
        <title>Fine-scale metabolic discontinuity in a stratified prokaryote microbiome of a Red Sea deep halocline.</title>
        <authorList>
            <person name="Michoud G."/>
            <person name="Ngugi D.K."/>
            <person name="Barozzi A."/>
            <person name="Merlino G."/>
            <person name="Calleja M.L."/>
            <person name="Delgado-Huertas A."/>
            <person name="Moran X.A.G."/>
            <person name="Daffonchio D."/>
        </authorList>
    </citation>
    <scope>NUCLEOTIDE SEQUENCE</scope>
    <source>
        <strain evidence="18">SuakinDeep_MAG55_1</strain>
    </source>
</reference>
<feature type="active site" description="Proton donor" evidence="14">
    <location>
        <position position="57"/>
    </location>
</feature>
<evidence type="ECO:0000256" key="10">
    <source>
        <dbReference type="ARBA" id="ARBA00022857"/>
    </source>
</evidence>
<evidence type="ECO:0000256" key="6">
    <source>
        <dbReference type="ARBA" id="ARBA00022619"/>
    </source>
</evidence>
<dbReference type="CDD" id="cd01284">
    <property type="entry name" value="Riboflavin_deaminase-reductase"/>
    <property type="match status" value="1"/>
</dbReference>
<keyword evidence="8 13" id="KW-0378">Hydrolase</keyword>
<keyword evidence="7 13" id="KW-0479">Metal-binding</keyword>
<comment type="caution">
    <text evidence="18">The sequence shown here is derived from an EMBL/GenBank/DDBJ whole genome shotgun (WGS) entry which is preliminary data.</text>
</comment>
<evidence type="ECO:0000256" key="3">
    <source>
        <dbReference type="ARBA" id="ARBA00004910"/>
    </source>
</evidence>
<feature type="binding site" evidence="15">
    <location>
        <position position="204"/>
    </location>
    <ligand>
        <name>NADP(+)</name>
        <dbReference type="ChEBI" id="CHEBI:58349"/>
    </ligand>
</feature>
<feature type="binding site" evidence="15">
    <location>
        <position position="178"/>
    </location>
    <ligand>
        <name>NADP(+)</name>
        <dbReference type="ChEBI" id="CHEBI:58349"/>
    </ligand>
</feature>
<feature type="binding site" evidence="16">
    <location>
        <position position="55"/>
    </location>
    <ligand>
        <name>Zn(2+)</name>
        <dbReference type="ChEBI" id="CHEBI:29105"/>
        <note>catalytic</note>
    </ligand>
</feature>
<evidence type="ECO:0000256" key="9">
    <source>
        <dbReference type="ARBA" id="ARBA00022833"/>
    </source>
</evidence>
<dbReference type="InterPro" id="IPR011549">
    <property type="entry name" value="RibD_C"/>
</dbReference>
<feature type="binding site" evidence="15">
    <location>
        <position position="162"/>
    </location>
    <ligand>
        <name>NADP(+)</name>
        <dbReference type="ChEBI" id="CHEBI:58349"/>
    </ligand>
</feature>
<dbReference type="InterPro" id="IPR002125">
    <property type="entry name" value="CMP_dCMP_dom"/>
</dbReference>
<dbReference type="Pfam" id="PF01872">
    <property type="entry name" value="RibD_C"/>
    <property type="match status" value="1"/>
</dbReference>
<keyword evidence="11 13" id="KW-0560">Oxidoreductase</keyword>
<evidence type="ECO:0000256" key="12">
    <source>
        <dbReference type="ARBA" id="ARBA00023268"/>
    </source>
</evidence>
<keyword evidence="6 13" id="KW-0686">Riboflavin biosynthesis</keyword>
<comment type="catalytic activity">
    <reaction evidence="13">
        <text>2,5-diamino-6-hydroxy-4-(5-phosphoribosylamino)-pyrimidine + H2O + H(+) = 5-amino-6-(5-phospho-D-ribosylamino)uracil + NH4(+)</text>
        <dbReference type="Rhea" id="RHEA:21868"/>
        <dbReference type="ChEBI" id="CHEBI:15377"/>
        <dbReference type="ChEBI" id="CHEBI:15378"/>
        <dbReference type="ChEBI" id="CHEBI:28938"/>
        <dbReference type="ChEBI" id="CHEBI:58453"/>
        <dbReference type="ChEBI" id="CHEBI:58614"/>
        <dbReference type="EC" id="3.5.4.26"/>
    </reaction>
</comment>
<dbReference type="InterPro" id="IPR002734">
    <property type="entry name" value="RibDG_C"/>
</dbReference>
<evidence type="ECO:0000256" key="14">
    <source>
        <dbReference type="PIRSR" id="PIRSR006769-1"/>
    </source>
</evidence>
<sequence length="372" mass="40550">MNKKTLDDNYYMRMAIRLAGKGIGKTNPNPMVGAVIVKDGKIIGRGYHKRCGDYHAEINAINNVKGSNSIIKGSTFYITLEPCSHYGRTPPCVDTLIKKGLKRVVVGTSDPNPEVNGKGIKTLRSKGIKVDVGILGSECRQLNEHYFKFIKTGIPYITVKYAQTLDGRIATKTGDSQWISSEASRKYVHVLRSINDGIMVGAGTVTADNPQLTVRHVNGKNPLRIIVDSKLCIPIKSSVLTDGNPYQTVIATTSNAPSRKTAAIKKLGVEVLVVQKERNGKVSFSSLLKELGKREIMSVLVEGGSGMITALLKVNLVDKMIIPISPRILGKGLEAIGDLNINKIKDAIKFSSFKTMKKGNDIIFEGTILKKI</sequence>
<evidence type="ECO:0000256" key="5">
    <source>
        <dbReference type="ARBA" id="ARBA00007417"/>
    </source>
</evidence>
<evidence type="ECO:0000256" key="15">
    <source>
        <dbReference type="PIRSR" id="PIRSR006769-2"/>
    </source>
</evidence>
<dbReference type="PANTHER" id="PTHR38011">
    <property type="entry name" value="DIHYDROFOLATE REDUCTASE FAMILY PROTEIN (AFU_ORTHOLOGUE AFUA_8G06820)"/>
    <property type="match status" value="1"/>
</dbReference>
<comment type="similarity">
    <text evidence="4 13">In the N-terminal section; belongs to the cytidine and deoxycytidylate deaminase family.</text>
</comment>
<dbReference type="NCBIfam" id="TIGR00227">
    <property type="entry name" value="ribD_Cterm"/>
    <property type="match status" value="1"/>
</dbReference>
<dbReference type="InterPro" id="IPR024072">
    <property type="entry name" value="DHFR-like_dom_sf"/>
</dbReference>
<feature type="binding site" evidence="15">
    <location>
        <position position="302"/>
    </location>
    <ligand>
        <name>substrate</name>
    </ligand>
</feature>
<dbReference type="InterPro" id="IPR050765">
    <property type="entry name" value="Riboflavin_Biosynth_HTPR"/>
</dbReference>
<dbReference type="Proteomes" id="UP000722750">
    <property type="component" value="Unassembled WGS sequence"/>
</dbReference>
<evidence type="ECO:0000256" key="8">
    <source>
        <dbReference type="ARBA" id="ARBA00022801"/>
    </source>
</evidence>
<keyword evidence="10 13" id="KW-0521">NADP</keyword>
<feature type="domain" description="CMP/dCMP-type deaminase" evidence="17">
    <location>
        <begin position="6"/>
        <end position="131"/>
    </location>
</feature>
<dbReference type="InterPro" id="IPR016193">
    <property type="entry name" value="Cytidine_deaminase-like"/>
</dbReference>
<dbReference type="Gene3D" id="3.40.140.10">
    <property type="entry name" value="Cytidine Deaminase, domain 2"/>
    <property type="match status" value="1"/>
</dbReference>
<evidence type="ECO:0000259" key="17">
    <source>
        <dbReference type="PROSITE" id="PS51747"/>
    </source>
</evidence>
<evidence type="ECO:0000313" key="19">
    <source>
        <dbReference type="Proteomes" id="UP000722750"/>
    </source>
</evidence>
<dbReference type="GO" id="GO:0009231">
    <property type="term" value="P:riboflavin biosynthetic process"/>
    <property type="evidence" value="ECO:0007669"/>
    <property type="project" value="UniProtKB-KW"/>
</dbReference>
<evidence type="ECO:0000256" key="1">
    <source>
        <dbReference type="ARBA" id="ARBA00002151"/>
    </source>
</evidence>
<feature type="binding site" evidence="15">
    <location>
        <position position="192"/>
    </location>
    <ligand>
        <name>substrate</name>
    </ligand>
</feature>
<keyword evidence="12" id="KW-0511">Multifunctional enzyme</keyword>
<feature type="binding site" evidence="16">
    <location>
        <position position="92"/>
    </location>
    <ligand>
        <name>Zn(2+)</name>
        <dbReference type="ChEBI" id="CHEBI:29105"/>
        <note>catalytic</note>
    </ligand>
</feature>
<keyword evidence="9 13" id="KW-0862">Zinc</keyword>
<feature type="binding site" evidence="16">
    <location>
        <position position="83"/>
    </location>
    <ligand>
        <name>Zn(2+)</name>
        <dbReference type="ChEBI" id="CHEBI:29105"/>
        <note>catalytic</note>
    </ligand>
</feature>